<dbReference type="InterPro" id="IPR051317">
    <property type="entry name" value="Gfo/Idh/MocA_oxidoreduct"/>
</dbReference>
<dbReference type="HOGENOM" id="CLU_023194_25_2_1"/>
<dbReference type="Gene3D" id="3.40.50.720">
    <property type="entry name" value="NAD(P)-binding Rossmann-like Domain"/>
    <property type="match status" value="1"/>
</dbReference>
<feature type="domain" description="Gfo/Idh/MocA-like oxidoreductase N-terminal" evidence="1">
    <location>
        <begin position="26"/>
        <end position="133"/>
    </location>
</feature>
<dbReference type="SUPFAM" id="SSF51735">
    <property type="entry name" value="NAD(P)-binding Rossmann-fold domains"/>
    <property type="match status" value="1"/>
</dbReference>
<feature type="domain" description="Gal80p-like C-terminal" evidence="2">
    <location>
        <begin position="141"/>
        <end position="289"/>
    </location>
</feature>
<dbReference type="AlphaFoldDB" id="G9MEQ3"/>
<protein>
    <recommendedName>
        <fullName evidence="5">Gfo/Idh/MocA-like oxidoreductase N-terminal domain-containing protein</fullName>
    </recommendedName>
</protein>
<dbReference type="GO" id="GO:0000166">
    <property type="term" value="F:nucleotide binding"/>
    <property type="evidence" value="ECO:0007669"/>
    <property type="project" value="InterPro"/>
</dbReference>
<organism evidence="3 4">
    <name type="scientific">Hypocrea virens (strain Gv29-8 / FGSC 10586)</name>
    <name type="common">Gliocladium virens</name>
    <name type="synonym">Trichoderma virens</name>
    <dbReference type="NCBI Taxonomy" id="413071"/>
    <lineage>
        <taxon>Eukaryota</taxon>
        <taxon>Fungi</taxon>
        <taxon>Dikarya</taxon>
        <taxon>Ascomycota</taxon>
        <taxon>Pezizomycotina</taxon>
        <taxon>Sordariomycetes</taxon>
        <taxon>Hypocreomycetidae</taxon>
        <taxon>Hypocreales</taxon>
        <taxon>Hypocreaceae</taxon>
        <taxon>Trichoderma</taxon>
    </lineage>
</organism>
<dbReference type="Gene3D" id="3.30.360.10">
    <property type="entry name" value="Dihydrodipicolinate Reductase, domain 2"/>
    <property type="match status" value="1"/>
</dbReference>
<name>G9MEQ3_HYPVG</name>
<dbReference type="Pfam" id="PF22685">
    <property type="entry name" value="Gal80p_C-like"/>
    <property type="match status" value="1"/>
</dbReference>
<dbReference type="VEuPathDB" id="FungiDB:TRIVIDRAFT_34277"/>
<dbReference type="SUPFAM" id="SSF55347">
    <property type="entry name" value="Glyceraldehyde-3-phosphate dehydrogenase-like, C-terminal domain"/>
    <property type="match status" value="1"/>
</dbReference>
<evidence type="ECO:0000313" key="3">
    <source>
        <dbReference type="EMBL" id="EHK26871.1"/>
    </source>
</evidence>
<accession>G9MEQ3</accession>
<reference evidence="3 4" key="1">
    <citation type="journal article" date="2011" name="Genome Biol.">
        <title>Comparative genome sequence analysis underscores mycoparasitism as the ancestral life style of Trichoderma.</title>
        <authorList>
            <person name="Kubicek C.P."/>
            <person name="Herrera-Estrella A."/>
            <person name="Seidl-Seiboth V."/>
            <person name="Martinez D.A."/>
            <person name="Druzhinina I.S."/>
            <person name="Thon M."/>
            <person name="Zeilinger S."/>
            <person name="Casas-Flores S."/>
            <person name="Horwitz B.A."/>
            <person name="Mukherjee P.K."/>
            <person name="Mukherjee M."/>
            <person name="Kredics L."/>
            <person name="Alcaraz L.D."/>
            <person name="Aerts A."/>
            <person name="Antal Z."/>
            <person name="Atanasova L."/>
            <person name="Cervantes-Badillo M.G."/>
            <person name="Challacombe J."/>
            <person name="Chertkov O."/>
            <person name="McCluskey K."/>
            <person name="Coulpier F."/>
            <person name="Deshpande N."/>
            <person name="von Doehren H."/>
            <person name="Ebbole D.J."/>
            <person name="Esquivel-Naranjo E.U."/>
            <person name="Fekete E."/>
            <person name="Flipphi M."/>
            <person name="Glaser F."/>
            <person name="Gomez-Rodriguez E.Y."/>
            <person name="Gruber S."/>
            <person name="Han C."/>
            <person name="Henrissat B."/>
            <person name="Hermosa R."/>
            <person name="Hernandez-Onate M."/>
            <person name="Karaffa L."/>
            <person name="Kosti I."/>
            <person name="Le Crom S."/>
            <person name="Lindquist E."/>
            <person name="Lucas S."/>
            <person name="Luebeck M."/>
            <person name="Luebeck P.S."/>
            <person name="Margeot A."/>
            <person name="Metz B."/>
            <person name="Misra M."/>
            <person name="Nevalainen H."/>
            <person name="Omann M."/>
            <person name="Packer N."/>
            <person name="Perrone G."/>
            <person name="Uresti-Rivera E.E."/>
            <person name="Salamov A."/>
            <person name="Schmoll M."/>
            <person name="Seiboth B."/>
            <person name="Shapiro H."/>
            <person name="Sukno S."/>
            <person name="Tamayo-Ramos J.A."/>
            <person name="Tisch D."/>
            <person name="Wiest A."/>
            <person name="Wilkinson H.H."/>
            <person name="Zhang M."/>
            <person name="Coutinho P.M."/>
            <person name="Kenerley C.M."/>
            <person name="Monte E."/>
            <person name="Baker S.E."/>
            <person name="Grigoriev I.V."/>
        </authorList>
    </citation>
    <scope>NUCLEOTIDE SEQUENCE [LARGE SCALE GENOMIC DNA]</scope>
    <source>
        <strain evidence="4">Gv29-8 / FGSC 10586</strain>
    </source>
</reference>
<dbReference type="STRING" id="413071.G9MEQ3"/>
<dbReference type="PANTHER" id="PTHR43708">
    <property type="entry name" value="CONSERVED EXPRESSED OXIDOREDUCTASE (EUROFUNG)"/>
    <property type="match status" value="1"/>
</dbReference>
<dbReference type="InterPro" id="IPR055080">
    <property type="entry name" value="Gal80p-like_C"/>
</dbReference>
<sequence>MAPIRVGLIGLTVGEGKALGRGAWGIAAHLPTYTNSPNYEIVALCNSSVDAAKESIAYHKLPATTKAYGNPEDIANDPDVDLVVISVYVSKHHMLALPALKAKKQVFCEWPLGATTAEAEEMAQLAKGLKVMTGLQFRADPLITKAKQLVDNGVIGQITSTTATGCFNNYPADTWNAKADYFLNFEGCTNEYTISFAHFLDSFTYIMGDFASLQSILDIQYSTVKLIDFETGEVTEPARKKTAPDHIFVNGKLESGAVASLSFRKVTKTVDGKGLRWFISGTKGELEITIEGPNFQMDVAAKQLRLVENSTGQTQDVDFTDAQELPYVKNVPVMGANTSRLCEKFVVAPTEVADFDDALKLHQLLDKIAEAANYPYKA</sequence>
<dbReference type="InterPro" id="IPR000683">
    <property type="entry name" value="Gfo/Idh/MocA-like_OxRdtase_N"/>
</dbReference>
<comment type="caution">
    <text evidence="3">The sequence shown here is derived from an EMBL/GenBank/DDBJ whole genome shotgun (WGS) entry which is preliminary data.</text>
</comment>
<dbReference type="GeneID" id="25793310"/>
<gene>
    <name evidence="3" type="ORF">TRIVIDRAFT_34277</name>
</gene>
<evidence type="ECO:0000259" key="1">
    <source>
        <dbReference type="Pfam" id="PF01408"/>
    </source>
</evidence>
<dbReference type="OMA" id="WNAKADY"/>
<keyword evidence="4" id="KW-1185">Reference proteome</keyword>
<dbReference type="EMBL" id="ABDF02000001">
    <property type="protein sequence ID" value="EHK26871.1"/>
    <property type="molecule type" value="Genomic_DNA"/>
</dbReference>
<dbReference type="InParanoid" id="G9MEQ3"/>
<dbReference type="eggNOG" id="KOG2741">
    <property type="taxonomic scope" value="Eukaryota"/>
</dbReference>
<dbReference type="PANTHER" id="PTHR43708:SF1">
    <property type="entry name" value="GALACTOSE_LACTOSE METABOLISM REGULATORY PROTEIN GAL80"/>
    <property type="match status" value="1"/>
</dbReference>
<dbReference type="RefSeq" id="XP_013961089.1">
    <property type="nucleotide sequence ID" value="XM_014105614.1"/>
</dbReference>
<dbReference type="InterPro" id="IPR036291">
    <property type="entry name" value="NAD(P)-bd_dom_sf"/>
</dbReference>
<evidence type="ECO:0000313" key="4">
    <source>
        <dbReference type="Proteomes" id="UP000007115"/>
    </source>
</evidence>
<dbReference type="Pfam" id="PF01408">
    <property type="entry name" value="GFO_IDH_MocA"/>
    <property type="match status" value="1"/>
</dbReference>
<evidence type="ECO:0008006" key="5">
    <source>
        <dbReference type="Google" id="ProtNLM"/>
    </source>
</evidence>
<evidence type="ECO:0000259" key="2">
    <source>
        <dbReference type="Pfam" id="PF22685"/>
    </source>
</evidence>
<dbReference type="Proteomes" id="UP000007115">
    <property type="component" value="Unassembled WGS sequence"/>
</dbReference>
<proteinExistence type="predicted"/>
<dbReference type="FunCoup" id="G9MEQ3">
    <property type="interactions" value="338"/>
</dbReference>
<dbReference type="OrthoDB" id="64915at2759"/>